<name>A0A2A4X5F9_9GAMM</name>
<comment type="caution">
    <text evidence="2">The sequence shown here is derived from an EMBL/GenBank/DDBJ whole genome shotgun (WGS) entry which is preliminary data.</text>
</comment>
<keyword evidence="1" id="KW-0808">Transferase</keyword>
<reference evidence="3" key="1">
    <citation type="submission" date="2017-08" db="EMBL/GenBank/DDBJ databases">
        <title>A dynamic microbial community with high functional redundancy inhabits the cold, oxic subseafloor aquifer.</title>
        <authorList>
            <person name="Tully B.J."/>
            <person name="Wheat C.G."/>
            <person name="Glazer B.T."/>
            <person name="Huber J.A."/>
        </authorList>
    </citation>
    <scope>NUCLEOTIDE SEQUENCE [LARGE SCALE GENOMIC DNA]</scope>
</reference>
<evidence type="ECO:0000313" key="3">
    <source>
        <dbReference type="Proteomes" id="UP000218767"/>
    </source>
</evidence>
<dbReference type="Gene3D" id="3.40.50.10540">
    <property type="entry name" value="Crotonobetainyl-coa:carnitine coa-transferase, domain 1"/>
    <property type="match status" value="1"/>
</dbReference>
<gene>
    <name evidence="2" type="ORF">COB20_07480</name>
</gene>
<protein>
    <submittedName>
        <fullName evidence="2">Carnitine dehydratase</fullName>
    </submittedName>
</protein>
<dbReference type="InterPro" id="IPR050483">
    <property type="entry name" value="CoA-transferase_III_domain"/>
</dbReference>
<proteinExistence type="predicted"/>
<dbReference type="EMBL" id="NVUL01000043">
    <property type="protein sequence ID" value="PCI77746.1"/>
    <property type="molecule type" value="Genomic_DNA"/>
</dbReference>
<sequence>MFNMSSDGALKGKLVIDLSRVLGGPYCTQMLGDHGAEIIKIEPPRGDETRDWGPPFHDEDSAYFLGVNRNKRSMGLDLSKPDGQAVLLRLLEKADVLIENFKPGTMEKWGLGYEDILKEKFPRLIHCRVSGFGSDGPWGGHPGYDAIIQAMAGWFSINGEAGSNPTRLGLAMVDMGTGLYSAVAILMAMAEREKSQQGQYLDMTLYDCAVSLMHPHIPNYLYSGQVPVATGNAHPNISPYDTFRTKTVDIFVGAGNNRAYAKMCVELGREELISDARFLNNIDRVTNRDDLKAEIESSLMKIDGSEIADRLANAGLAAGAIHDTAQVVDHAHTKHREMVIEDGWYKMTGTPIKLSRTPGSVRHKPPKFGEHTQQILREFDFADQEIQELLSSDTILERRQS</sequence>
<dbReference type="Gene3D" id="3.30.1540.10">
    <property type="entry name" value="formyl-coa transferase, domain 3"/>
    <property type="match status" value="1"/>
</dbReference>
<dbReference type="SUPFAM" id="SSF89796">
    <property type="entry name" value="CoA-transferase family III (CaiB/BaiF)"/>
    <property type="match status" value="1"/>
</dbReference>
<accession>A0A2A4X5F9</accession>
<dbReference type="Proteomes" id="UP000218767">
    <property type="component" value="Unassembled WGS sequence"/>
</dbReference>
<evidence type="ECO:0000313" key="2">
    <source>
        <dbReference type="EMBL" id="PCI77746.1"/>
    </source>
</evidence>
<dbReference type="PANTHER" id="PTHR48207">
    <property type="entry name" value="SUCCINATE--HYDROXYMETHYLGLUTARATE COA-TRANSFERASE"/>
    <property type="match status" value="1"/>
</dbReference>
<evidence type="ECO:0000256" key="1">
    <source>
        <dbReference type="ARBA" id="ARBA00022679"/>
    </source>
</evidence>
<dbReference type="InterPro" id="IPR003673">
    <property type="entry name" value="CoA-Trfase_fam_III"/>
</dbReference>
<dbReference type="Pfam" id="PF02515">
    <property type="entry name" value="CoA_transf_3"/>
    <property type="match status" value="1"/>
</dbReference>
<dbReference type="PANTHER" id="PTHR48207:SF3">
    <property type="entry name" value="SUCCINATE--HYDROXYMETHYLGLUTARATE COA-TRANSFERASE"/>
    <property type="match status" value="1"/>
</dbReference>
<dbReference type="AlphaFoldDB" id="A0A2A4X5F9"/>
<dbReference type="GO" id="GO:0008410">
    <property type="term" value="F:CoA-transferase activity"/>
    <property type="evidence" value="ECO:0007669"/>
    <property type="project" value="TreeGrafter"/>
</dbReference>
<dbReference type="InterPro" id="IPR023606">
    <property type="entry name" value="CoA-Trfase_III_dom_1_sf"/>
</dbReference>
<dbReference type="InterPro" id="IPR044855">
    <property type="entry name" value="CoA-Trfase_III_dom3_sf"/>
</dbReference>
<organism evidence="2 3">
    <name type="scientific">SAR86 cluster bacterium</name>
    <dbReference type="NCBI Taxonomy" id="2030880"/>
    <lineage>
        <taxon>Bacteria</taxon>
        <taxon>Pseudomonadati</taxon>
        <taxon>Pseudomonadota</taxon>
        <taxon>Gammaproteobacteria</taxon>
        <taxon>SAR86 cluster</taxon>
    </lineage>
</organism>